<feature type="region of interest" description="Disordered" evidence="1">
    <location>
        <begin position="1"/>
        <end position="44"/>
    </location>
</feature>
<evidence type="ECO:0000259" key="2">
    <source>
        <dbReference type="PROSITE" id="PS50245"/>
    </source>
</evidence>
<feature type="domain" description="CAP-Gly" evidence="2">
    <location>
        <begin position="81"/>
        <end position="124"/>
    </location>
</feature>
<dbReference type="InterPro" id="IPR056564">
    <property type="entry name" value="Ig-like_KY"/>
</dbReference>
<dbReference type="GO" id="GO:0005737">
    <property type="term" value="C:cytoplasm"/>
    <property type="evidence" value="ECO:0007669"/>
    <property type="project" value="TreeGrafter"/>
</dbReference>
<dbReference type="PANTHER" id="PTHR46333">
    <property type="entry name" value="CYTOKINESIS PROTEIN 3"/>
    <property type="match status" value="1"/>
</dbReference>
<dbReference type="OrthoDB" id="6129702at2759"/>
<keyword evidence="4" id="KW-1185">Reference proteome</keyword>
<feature type="region of interest" description="Disordered" evidence="1">
    <location>
        <begin position="788"/>
        <end position="808"/>
    </location>
</feature>
<dbReference type="PROSITE" id="PS50245">
    <property type="entry name" value="CAP_GLY_2"/>
    <property type="match status" value="2"/>
</dbReference>
<dbReference type="SUPFAM" id="SSF54001">
    <property type="entry name" value="Cysteine proteinases"/>
    <property type="match status" value="2"/>
</dbReference>
<dbReference type="STRING" id="50429.A0A2B4SAA6"/>
<evidence type="ECO:0000256" key="1">
    <source>
        <dbReference type="SAM" id="MobiDB-lite"/>
    </source>
</evidence>
<proteinExistence type="predicted"/>
<dbReference type="InterPro" id="IPR002931">
    <property type="entry name" value="Transglutaminase-like"/>
</dbReference>
<evidence type="ECO:0000313" key="4">
    <source>
        <dbReference type="Proteomes" id="UP000225706"/>
    </source>
</evidence>
<dbReference type="InterPro" id="IPR036859">
    <property type="entry name" value="CAP-Gly_dom_sf"/>
</dbReference>
<dbReference type="SMART" id="SM00460">
    <property type="entry name" value="TGc"/>
    <property type="match status" value="2"/>
</dbReference>
<dbReference type="Pfam" id="PF01841">
    <property type="entry name" value="Transglut_core"/>
    <property type="match status" value="2"/>
</dbReference>
<accession>A0A2B4SAA6</accession>
<dbReference type="SMART" id="SM01052">
    <property type="entry name" value="CAP_GLY"/>
    <property type="match status" value="2"/>
</dbReference>
<comment type="caution">
    <text evidence="3">The sequence shown here is derived from an EMBL/GenBank/DDBJ whole genome shotgun (WGS) entry which is preliminary data.</text>
</comment>
<dbReference type="Pfam" id="PF23265">
    <property type="entry name" value="Ig-like_KY"/>
    <property type="match status" value="6"/>
</dbReference>
<name>A0A2B4SAA6_STYPI</name>
<dbReference type="Proteomes" id="UP000225706">
    <property type="component" value="Unassembled WGS sequence"/>
</dbReference>
<dbReference type="SUPFAM" id="SSF74924">
    <property type="entry name" value="Cap-Gly domain"/>
    <property type="match status" value="2"/>
</dbReference>
<dbReference type="InterPro" id="IPR052557">
    <property type="entry name" value="CAP/Cytokinesis_protein"/>
</dbReference>
<dbReference type="EMBL" id="LSMT01000149">
    <property type="protein sequence ID" value="PFX25517.1"/>
    <property type="molecule type" value="Genomic_DNA"/>
</dbReference>
<sequence>MGCGSSKSVETAVILTDEGQSKPVKPAVNENVESKPNSLGDEPRITSHKATISESVANPIFSIGDRVHVTGYTGSVKFIGSLSDLGDGDWIGIELDRKHPQGNDGSFQGFRYFTCKQRHGMFARPSSVFPHTDVGIIEEAANINPRTIAFIQTSMRRFLAKIRLAKFRQRTGVEKQIDAHVLATPEYQTESVEKLSSYLTSRWEGHRNKAYAIFRWLSFNVAYDVDGFFGRTEKKSCDAASVLRHKTSVCAGYANLFEALGKAAGLQVHIITGYAKGYGFEPGQQIKETNHAWNGVQVNGEWFISEPTWGAGYLGADLMFHRSPDVSMFLMDPEYAICSHYPSDQQWQLLDVPISKEEFEKLVVPSGRIHQMGLEILSHKESMYSIDDTDHIEMMFYSPSLKMLRGDLKNISGKEYEGRRWTQILPCGVNQVKLKAQFPAPGKYKLNLYIRDEVSNTKWHGGIEYIIHAKKGVEKNRGGFPQLGGEFYEAGFNLDHPLENIVSDDGKAYISLQNYNIQISHIVGQLDLVGEGKRFKKDFGGYSFCLSEKTESGFRVMVHCPHPGEYTLKVFAKYFGERKSDTFVCTYYINALAGVEPAPGFPRLSDSFVLWGLELKEPQQNIYAPDGRASVKLETPDNVSVVGYLMKDKQHLDNSLCYSNTAEGVGTILAHAPEAGIFQLNVFGKKPESKDNEYLATFMIKSDQAPSSNPGFPYLKDEFKDWGLELVDQLENIVSRDRQVKVTFSNPHGISIKPWLFDEHNKQIGNSCPVETADKMTVITSVETTNHSQNANENFDSKPNVPDDKAPKTSLIERGENQFSLGDRVHVSGYTGAVRFIGYLRDPSGGEWIGIELDHPHSQGNDGFFDGVHYFNCEPRHGMFARPSVVFQHKNAESITAETNTSLEMITFIQTNIRRFLAKFRLAKFQQRTGIEKQIDAHVLATPDEQTESFEKMSTYLTSPWEGDRNKAYAIFRWVSFNVAYDVDGFFGRTEKKSCDAASVLRHKTSVCAGYANLFEALGKAAGLQVHIITGYAKGYGFEPGQQIKETNHAWNGVQVNGEWFISEPTWGAGYLGADLMFHRSPDVSMFLMDPEYAICSHYPSDQQWQLLDVPISKEEFEKLVVPSGRIHQMGLEILSHKESMYSIDDTDHIEMMFYSPSLKMLRGDLKNISGKEYEGRRWTQILPCGVNQVKLKAQFPAPGKYKLNLYIRDEVSNTKWHGGIEYNIHAKKGVEKNRGGFPQLGSEFYEAGFNLDHPLENIVSDDGKAYISLQNYNIQISCIFGQLDLVGEGKRLKKDFGEFSFCHSEKTVSGFRVLVHCPLPGEYTLKVFAKYFGEGKPDTFVCTYYINALAGVKPVPGFPRMSDSFVLWGLELKEPKQNIYTPDGRACVKLKTLDDVSVRGYLMKDKQHLDNNLCFSNTAEGVGTILVHSPEAGIFQLNVFGKKPESKDNEYLATFMIKSDQAPSSNPGFPYVKAEFKEWGLELVDQLENIVSRDSHVKVTFSNPHDISITSWLFDANDKQIGNSCPVETADNMTVMTCSSMFGQPVGIDIFAWEGETVSFTFSGAESLKGEGNSLCAHSTLESNSLSCTAQSEHGEFDYDSLLEVMDERMKREETILSTSPHRKIVNAVRYAKAMNFSLDSSLEKTKDLLHREFEREIRRIFDVQQAAYQELPAVERTTRSNLMGVTTKQFRRRLREALASRRRSEEFKRTRTRFFLPSLTPVEPSSRQDNVYVPLSRSKKDSEVIYLPPI</sequence>
<protein>
    <submittedName>
        <fullName evidence="3">Kyphoscoliosis peptidase</fullName>
    </submittedName>
</protein>
<feature type="domain" description="CAP-Gly" evidence="2">
    <location>
        <begin position="846"/>
        <end position="882"/>
    </location>
</feature>
<dbReference type="PANTHER" id="PTHR46333:SF2">
    <property type="entry name" value="CYTOKINESIS PROTEIN 3"/>
    <property type="match status" value="1"/>
</dbReference>
<reference evidence="4" key="1">
    <citation type="journal article" date="2017" name="bioRxiv">
        <title>Comparative analysis of the genomes of Stylophora pistillata and Acropora digitifera provides evidence for extensive differences between species of corals.</title>
        <authorList>
            <person name="Voolstra C.R."/>
            <person name="Li Y."/>
            <person name="Liew Y.J."/>
            <person name="Baumgarten S."/>
            <person name="Zoccola D."/>
            <person name="Flot J.-F."/>
            <person name="Tambutte S."/>
            <person name="Allemand D."/>
            <person name="Aranda M."/>
        </authorList>
    </citation>
    <scope>NUCLEOTIDE SEQUENCE [LARGE SCALE GENOMIC DNA]</scope>
</reference>
<dbReference type="InterPro" id="IPR000938">
    <property type="entry name" value="CAP-Gly_domain"/>
</dbReference>
<dbReference type="InterPro" id="IPR038765">
    <property type="entry name" value="Papain-like_cys_pep_sf"/>
</dbReference>
<evidence type="ECO:0000313" key="3">
    <source>
        <dbReference type="EMBL" id="PFX25517.1"/>
    </source>
</evidence>
<dbReference type="Gene3D" id="2.30.30.190">
    <property type="entry name" value="CAP Gly-rich-like domain"/>
    <property type="match status" value="2"/>
</dbReference>
<gene>
    <name evidence="3" type="primary">Ky</name>
    <name evidence="3" type="ORF">AWC38_SpisGene9843</name>
</gene>
<dbReference type="Gene3D" id="3.10.620.30">
    <property type="match status" value="2"/>
</dbReference>
<organism evidence="3 4">
    <name type="scientific">Stylophora pistillata</name>
    <name type="common">Smooth cauliflower coral</name>
    <dbReference type="NCBI Taxonomy" id="50429"/>
    <lineage>
        <taxon>Eukaryota</taxon>
        <taxon>Metazoa</taxon>
        <taxon>Cnidaria</taxon>
        <taxon>Anthozoa</taxon>
        <taxon>Hexacorallia</taxon>
        <taxon>Scleractinia</taxon>
        <taxon>Astrocoeniina</taxon>
        <taxon>Pocilloporidae</taxon>
        <taxon>Stylophora</taxon>
    </lineage>
</organism>
<dbReference type="Pfam" id="PF01302">
    <property type="entry name" value="CAP_GLY"/>
    <property type="match status" value="2"/>
</dbReference>